<accession>A0ABV7JLT3</accession>
<keyword evidence="3" id="KW-1185">Reference proteome</keyword>
<reference evidence="3" key="1">
    <citation type="journal article" date="2019" name="Int. J. Syst. Evol. Microbiol.">
        <title>The Global Catalogue of Microorganisms (GCM) 10K type strain sequencing project: providing services to taxonomists for standard genome sequencing and annotation.</title>
        <authorList>
            <consortium name="The Broad Institute Genomics Platform"/>
            <consortium name="The Broad Institute Genome Sequencing Center for Infectious Disease"/>
            <person name="Wu L."/>
            <person name="Ma J."/>
        </authorList>
    </citation>
    <scope>NUCLEOTIDE SEQUENCE [LARGE SCALE GENOMIC DNA]</scope>
    <source>
        <strain evidence="3">KCTC 52416</strain>
    </source>
</reference>
<comment type="caution">
    <text evidence="2">The sequence shown here is derived from an EMBL/GenBank/DDBJ whole genome shotgun (WGS) entry which is preliminary data.</text>
</comment>
<evidence type="ECO:0008006" key="4">
    <source>
        <dbReference type="Google" id="ProtNLM"/>
    </source>
</evidence>
<gene>
    <name evidence="2" type="ORF">ACFOET_10570</name>
</gene>
<dbReference type="EMBL" id="JBHRTA010000030">
    <property type="protein sequence ID" value="MFC3198052.1"/>
    <property type="molecule type" value="Genomic_DNA"/>
</dbReference>
<organism evidence="2 3">
    <name type="scientific">Parapedobacter deserti</name>
    <dbReference type="NCBI Taxonomy" id="1912957"/>
    <lineage>
        <taxon>Bacteria</taxon>
        <taxon>Pseudomonadati</taxon>
        <taxon>Bacteroidota</taxon>
        <taxon>Sphingobacteriia</taxon>
        <taxon>Sphingobacteriales</taxon>
        <taxon>Sphingobacteriaceae</taxon>
        <taxon>Parapedobacter</taxon>
    </lineage>
</organism>
<protein>
    <recommendedName>
        <fullName evidence="4">DUF4235 domain-containing protein</fullName>
    </recommendedName>
</protein>
<name>A0ABV7JLT3_9SPHI</name>
<feature type="transmembrane region" description="Helical" evidence="1">
    <location>
        <begin position="125"/>
        <end position="143"/>
    </location>
</feature>
<proteinExistence type="predicted"/>
<sequence length="151" mass="16311">MKLLKATIAPLVGSLVLNLVHEMARKRLSRAPEINKIGEEAIAKTYKKMGKQPPSGEKRYAMAMAGDLVANTAYYRMITGSSQRETWARGLLFGLVAGVGALTATKPLGLDDTPVNRTTQTKVLTVLYYTLGGLVTAAAYLALNKDVRDKA</sequence>
<evidence type="ECO:0000256" key="1">
    <source>
        <dbReference type="SAM" id="Phobius"/>
    </source>
</evidence>
<keyword evidence="1" id="KW-0812">Transmembrane</keyword>
<evidence type="ECO:0000313" key="3">
    <source>
        <dbReference type="Proteomes" id="UP001595526"/>
    </source>
</evidence>
<evidence type="ECO:0000313" key="2">
    <source>
        <dbReference type="EMBL" id="MFC3198052.1"/>
    </source>
</evidence>
<feature type="transmembrane region" description="Helical" evidence="1">
    <location>
        <begin position="86"/>
        <end position="105"/>
    </location>
</feature>
<keyword evidence="1" id="KW-1133">Transmembrane helix</keyword>
<keyword evidence="1" id="KW-0472">Membrane</keyword>
<dbReference type="RefSeq" id="WP_379022330.1">
    <property type="nucleotide sequence ID" value="NZ_JBHRTA010000030.1"/>
</dbReference>
<dbReference type="Proteomes" id="UP001595526">
    <property type="component" value="Unassembled WGS sequence"/>
</dbReference>